<feature type="domain" description="Carbohydrate kinase PfkB" evidence="6">
    <location>
        <begin position="15"/>
        <end position="324"/>
    </location>
</feature>
<dbReference type="Gene3D" id="3.40.1190.20">
    <property type="match status" value="1"/>
</dbReference>
<dbReference type="InterPro" id="IPR002173">
    <property type="entry name" value="Carboh/pur_kinase_PfkB_CS"/>
</dbReference>
<evidence type="ECO:0000256" key="5">
    <source>
        <dbReference type="ARBA" id="ARBA00022840"/>
    </source>
</evidence>
<dbReference type="GO" id="GO:0016301">
    <property type="term" value="F:kinase activity"/>
    <property type="evidence" value="ECO:0007669"/>
    <property type="project" value="UniProtKB-KW"/>
</dbReference>
<evidence type="ECO:0000256" key="2">
    <source>
        <dbReference type="ARBA" id="ARBA00022679"/>
    </source>
</evidence>
<reference evidence="7" key="1">
    <citation type="submission" date="2024-06" db="EMBL/GenBank/DDBJ databases">
        <authorList>
            <person name="Li S."/>
        </authorList>
    </citation>
    <scope>NUCLEOTIDE SEQUENCE</scope>
    <source>
        <strain evidence="7">SR10</strain>
    </source>
</reference>
<dbReference type="RefSeq" id="WP_363800036.1">
    <property type="nucleotide sequence ID" value="NZ_CP159925.1"/>
</dbReference>
<sequence>MSAAAQPAQSRNSAIVCFGEALIDFLARPAEAPGEPRHFVEYAGGAPANVAVAAARLGAPARFVGMLGQDMFGDFIAAQLQHYGVDTRDVVRTGEAKTALAFVSLDGFGERSFSFYRPPAADLLFRDADFRADGFADAGIFHVCSNSLTEEGIAATTLAGMRRARLAGALVSMDMNLRPSLWPHDVDPAPRLIAALLEADLIKLCGSEFQFLARHLGGEEAALQRLWHGHARCVLITDGATPIRWHTRTRQGEVATFRVAPADTTGAGDAFVGGLLQRLSSLGVDAAGFADFIADEAALVAALRHAAAAGALATTRHGAFAAMPDTAEVERLIREQS</sequence>
<dbReference type="PROSITE" id="PS00584">
    <property type="entry name" value="PFKB_KINASES_2"/>
    <property type="match status" value="1"/>
</dbReference>
<dbReference type="Pfam" id="PF00294">
    <property type="entry name" value="PfkB"/>
    <property type="match status" value="1"/>
</dbReference>
<dbReference type="AlphaFoldDB" id="A0AAU8MWG3"/>
<accession>A0AAU8MWG3</accession>
<evidence type="ECO:0000256" key="3">
    <source>
        <dbReference type="ARBA" id="ARBA00022741"/>
    </source>
</evidence>
<keyword evidence="4 7" id="KW-0418">Kinase</keyword>
<protein>
    <submittedName>
        <fullName evidence="7">Carbohydrate kinase</fullName>
        <ecNumber evidence="7">2.7.1.-</ecNumber>
    </submittedName>
</protein>
<dbReference type="CDD" id="cd01167">
    <property type="entry name" value="bac_FRK"/>
    <property type="match status" value="1"/>
</dbReference>
<proteinExistence type="inferred from homology"/>
<dbReference type="PANTHER" id="PTHR43085">
    <property type="entry name" value="HEXOKINASE FAMILY MEMBER"/>
    <property type="match status" value="1"/>
</dbReference>
<keyword evidence="2 7" id="KW-0808">Transferase</keyword>
<evidence type="ECO:0000313" key="7">
    <source>
        <dbReference type="EMBL" id="XCO76810.1"/>
    </source>
</evidence>
<dbReference type="SUPFAM" id="SSF53613">
    <property type="entry name" value="Ribokinase-like"/>
    <property type="match status" value="1"/>
</dbReference>
<comment type="similarity">
    <text evidence="1">Belongs to the carbohydrate kinase PfkB family.</text>
</comment>
<organism evidence="7">
    <name type="scientific">Lysobacter firmicutimachus</name>
    <dbReference type="NCBI Taxonomy" id="1792846"/>
    <lineage>
        <taxon>Bacteria</taxon>
        <taxon>Pseudomonadati</taxon>
        <taxon>Pseudomonadota</taxon>
        <taxon>Gammaproteobacteria</taxon>
        <taxon>Lysobacterales</taxon>
        <taxon>Lysobacteraceae</taxon>
        <taxon>Lysobacter</taxon>
    </lineage>
</organism>
<dbReference type="EC" id="2.7.1.-" evidence="7"/>
<dbReference type="InterPro" id="IPR011611">
    <property type="entry name" value="PfkB_dom"/>
</dbReference>
<dbReference type="PANTHER" id="PTHR43085:SF1">
    <property type="entry name" value="PSEUDOURIDINE KINASE-RELATED"/>
    <property type="match status" value="1"/>
</dbReference>
<dbReference type="GO" id="GO:0005524">
    <property type="term" value="F:ATP binding"/>
    <property type="evidence" value="ECO:0007669"/>
    <property type="project" value="UniProtKB-KW"/>
</dbReference>
<gene>
    <name evidence="7" type="ORF">ABU614_08505</name>
</gene>
<keyword evidence="3" id="KW-0547">Nucleotide-binding</keyword>
<keyword evidence="5" id="KW-0067">ATP-binding</keyword>
<evidence type="ECO:0000256" key="1">
    <source>
        <dbReference type="ARBA" id="ARBA00010688"/>
    </source>
</evidence>
<dbReference type="EMBL" id="CP159925">
    <property type="protein sequence ID" value="XCO76810.1"/>
    <property type="molecule type" value="Genomic_DNA"/>
</dbReference>
<dbReference type="InterPro" id="IPR050306">
    <property type="entry name" value="PfkB_Carbo_kinase"/>
</dbReference>
<evidence type="ECO:0000259" key="6">
    <source>
        <dbReference type="Pfam" id="PF00294"/>
    </source>
</evidence>
<evidence type="ECO:0000256" key="4">
    <source>
        <dbReference type="ARBA" id="ARBA00022777"/>
    </source>
</evidence>
<name>A0AAU8MWG3_9GAMM</name>
<dbReference type="InterPro" id="IPR029056">
    <property type="entry name" value="Ribokinase-like"/>
</dbReference>